<evidence type="ECO:0000256" key="13">
    <source>
        <dbReference type="PIRSR" id="PIRSR612777-3"/>
    </source>
</evidence>
<evidence type="ECO:0000256" key="9">
    <source>
        <dbReference type="ARBA" id="ARBA00023049"/>
    </source>
</evidence>
<feature type="binding site" evidence="13">
    <location>
        <position position="354"/>
    </location>
    <ligand>
        <name>Zn(2+)</name>
        <dbReference type="ChEBI" id="CHEBI:29105"/>
        <note>catalytic</note>
    </ligand>
</feature>
<dbReference type="EC" id="3.4.11.-" evidence="14"/>
<evidence type="ECO:0000256" key="4">
    <source>
        <dbReference type="ARBA" id="ARBA00022490"/>
    </source>
</evidence>
<keyword evidence="10" id="KW-0539">Nucleus</keyword>
<dbReference type="InterPro" id="IPR034015">
    <property type="entry name" value="M1_LTA4H"/>
</dbReference>
<evidence type="ECO:0000256" key="11">
    <source>
        <dbReference type="PIRSR" id="PIRSR612777-1"/>
    </source>
</evidence>
<evidence type="ECO:0000256" key="1">
    <source>
        <dbReference type="ARBA" id="ARBA00004123"/>
    </source>
</evidence>
<feature type="binding site" evidence="12">
    <location>
        <begin position="623"/>
        <end position="625"/>
    </location>
    <ligand>
        <name>a peptide</name>
        <dbReference type="ChEBI" id="CHEBI:60466"/>
    </ligand>
</feature>
<comment type="catalytic activity">
    <reaction evidence="14">
        <text>an epoxide + H2O = an ethanediol</text>
        <dbReference type="Rhea" id="RHEA:19037"/>
        <dbReference type="ChEBI" id="CHEBI:15377"/>
        <dbReference type="ChEBI" id="CHEBI:32955"/>
        <dbReference type="ChEBI" id="CHEBI:140594"/>
        <dbReference type="EC" id="3.3.2.10"/>
    </reaction>
</comment>
<dbReference type="Gene3D" id="1.25.40.320">
    <property type="entry name" value="Peptidase M1, leukotriene A4 hydrolase/aminopeptidase C-terminal domain"/>
    <property type="match status" value="1"/>
</dbReference>
<name>A0AAE0PN46_SORBR</name>
<evidence type="ECO:0000256" key="6">
    <source>
        <dbReference type="ARBA" id="ARBA00022723"/>
    </source>
</evidence>
<comment type="cofactor">
    <cofactor evidence="13 14">
        <name>Zn(2+)</name>
        <dbReference type="ChEBI" id="CHEBI:29105"/>
    </cofactor>
    <text evidence="13 14">Binds 1 zinc ion per subunit.</text>
</comment>
<dbReference type="InterPro" id="IPR038502">
    <property type="entry name" value="M1_LTA-4_hydro/amino_C_sf"/>
</dbReference>
<feature type="binding site" evidence="12">
    <location>
        <begin position="325"/>
        <end position="330"/>
    </location>
    <ligand>
        <name>a peptide</name>
        <dbReference type="ChEBI" id="CHEBI:60466"/>
    </ligand>
</feature>
<dbReference type="Gene3D" id="1.10.390.10">
    <property type="entry name" value="Neutral Protease Domain 2"/>
    <property type="match status" value="1"/>
</dbReference>
<dbReference type="InterPro" id="IPR016024">
    <property type="entry name" value="ARM-type_fold"/>
</dbReference>
<dbReference type="CDD" id="cd09599">
    <property type="entry name" value="M1_LTA4H"/>
    <property type="match status" value="1"/>
</dbReference>
<feature type="binding site" evidence="13">
    <location>
        <position position="377"/>
    </location>
    <ligand>
        <name>Zn(2+)</name>
        <dbReference type="ChEBI" id="CHEBI:29105"/>
        <note>catalytic</note>
    </ligand>
</feature>
<proteinExistence type="inferred from homology"/>
<accession>A0AAE0PN46</accession>
<comment type="caution">
    <text evidence="16">The sequence shown here is derived from an EMBL/GenBank/DDBJ whole genome shotgun (WGS) entry which is preliminary data.</text>
</comment>
<evidence type="ECO:0000256" key="3">
    <source>
        <dbReference type="ARBA" id="ARBA00010136"/>
    </source>
</evidence>
<evidence type="ECO:0000256" key="8">
    <source>
        <dbReference type="ARBA" id="ARBA00022833"/>
    </source>
</evidence>
<dbReference type="InterPro" id="IPR001930">
    <property type="entry name" value="Peptidase_M1"/>
</dbReference>
<dbReference type="SUPFAM" id="SSF63737">
    <property type="entry name" value="Leukotriene A4 hydrolase N-terminal domain"/>
    <property type="match status" value="1"/>
</dbReference>
<dbReference type="PANTHER" id="PTHR45726">
    <property type="entry name" value="LEUKOTRIENE A-4 HYDROLASE"/>
    <property type="match status" value="1"/>
</dbReference>
<dbReference type="GO" id="GO:0004301">
    <property type="term" value="F:epoxide hydrolase activity"/>
    <property type="evidence" value="ECO:0007669"/>
    <property type="project" value="UniProtKB-EC"/>
</dbReference>
<dbReference type="FunFam" id="1.25.40.320:FF:000001">
    <property type="entry name" value="Leukotriene A(4) hydrolase"/>
    <property type="match status" value="1"/>
</dbReference>
<dbReference type="GO" id="GO:0004177">
    <property type="term" value="F:aminopeptidase activity"/>
    <property type="evidence" value="ECO:0007669"/>
    <property type="project" value="TreeGrafter"/>
</dbReference>
<protein>
    <recommendedName>
        <fullName evidence="14">Leukotriene A(4) hydrolase</fullName>
        <shortName evidence="14">LTA-4 hydrolase</shortName>
        <ecNumber evidence="14">3.3.2.10</ecNumber>
        <ecNumber evidence="14">3.4.11.-</ecNumber>
    </recommendedName>
</protein>
<dbReference type="Gene3D" id="2.60.40.1730">
    <property type="entry name" value="tricorn interacting facor f3 domain"/>
    <property type="match status" value="1"/>
</dbReference>
<dbReference type="PRINTS" id="PR00756">
    <property type="entry name" value="ALADIPTASE"/>
</dbReference>
<dbReference type="GO" id="GO:0008237">
    <property type="term" value="F:metallopeptidase activity"/>
    <property type="evidence" value="ECO:0007669"/>
    <property type="project" value="UniProtKB-KW"/>
</dbReference>
<gene>
    <name evidence="16" type="ORF">B0T20DRAFT_399558</name>
</gene>
<feature type="domain" description="Peptidase M1 leukotriene A4 hydrolase/aminopeptidase C-terminal" evidence="15">
    <location>
        <begin position="526"/>
        <end position="665"/>
    </location>
</feature>
<reference evidence="16" key="1">
    <citation type="journal article" date="2023" name="Mol. Phylogenet. Evol.">
        <title>Genome-scale phylogeny and comparative genomics of the fungal order Sordariales.</title>
        <authorList>
            <person name="Hensen N."/>
            <person name="Bonometti L."/>
            <person name="Westerberg I."/>
            <person name="Brannstrom I.O."/>
            <person name="Guillou S."/>
            <person name="Cros-Aarteil S."/>
            <person name="Calhoun S."/>
            <person name="Haridas S."/>
            <person name="Kuo A."/>
            <person name="Mondo S."/>
            <person name="Pangilinan J."/>
            <person name="Riley R."/>
            <person name="LaButti K."/>
            <person name="Andreopoulos B."/>
            <person name="Lipzen A."/>
            <person name="Chen C."/>
            <person name="Yan M."/>
            <person name="Daum C."/>
            <person name="Ng V."/>
            <person name="Clum A."/>
            <person name="Steindorff A."/>
            <person name="Ohm R.A."/>
            <person name="Martin F."/>
            <person name="Silar P."/>
            <person name="Natvig D.O."/>
            <person name="Lalanne C."/>
            <person name="Gautier V."/>
            <person name="Ament-Velasquez S.L."/>
            <person name="Kruys A."/>
            <person name="Hutchinson M.I."/>
            <person name="Powell A.J."/>
            <person name="Barry K."/>
            <person name="Miller A.N."/>
            <person name="Grigoriev I.V."/>
            <person name="Debuchy R."/>
            <person name="Gladieux P."/>
            <person name="Hiltunen Thoren M."/>
            <person name="Johannesson H."/>
        </authorList>
    </citation>
    <scope>NUCLEOTIDE SEQUENCE</scope>
    <source>
        <strain evidence="16">FGSC 1904</strain>
    </source>
</reference>
<evidence type="ECO:0000256" key="7">
    <source>
        <dbReference type="ARBA" id="ARBA00022801"/>
    </source>
</evidence>
<dbReference type="EMBL" id="JAUTDP010000001">
    <property type="protein sequence ID" value="KAK3402934.1"/>
    <property type="molecule type" value="Genomic_DNA"/>
</dbReference>
<dbReference type="SMART" id="SM01263">
    <property type="entry name" value="Leuk-A4-hydro_C"/>
    <property type="match status" value="1"/>
</dbReference>
<dbReference type="GO" id="GO:0005634">
    <property type="term" value="C:nucleus"/>
    <property type="evidence" value="ECO:0007669"/>
    <property type="project" value="UniProtKB-SubCell"/>
</dbReference>
<dbReference type="InterPro" id="IPR042097">
    <property type="entry name" value="Aminopeptidase_N-like_N_sf"/>
</dbReference>
<dbReference type="Gene3D" id="3.30.2010.30">
    <property type="match status" value="1"/>
</dbReference>
<dbReference type="Pfam" id="PF01433">
    <property type="entry name" value="Peptidase_M1"/>
    <property type="match status" value="1"/>
</dbReference>
<feature type="binding site" evidence="13">
    <location>
        <position position="358"/>
    </location>
    <ligand>
        <name>Zn(2+)</name>
        <dbReference type="ChEBI" id="CHEBI:29105"/>
        <note>catalytic</note>
    </ligand>
</feature>
<dbReference type="FunFam" id="2.60.40.1730:FF:000004">
    <property type="entry name" value="Leukotriene A(4) hydrolase"/>
    <property type="match status" value="1"/>
</dbReference>
<evidence type="ECO:0000259" key="15">
    <source>
        <dbReference type="SMART" id="SM01263"/>
    </source>
</evidence>
<dbReference type="InterPro" id="IPR012777">
    <property type="entry name" value="LTA4H"/>
</dbReference>
<dbReference type="SUPFAM" id="SSF48371">
    <property type="entry name" value="ARM repeat"/>
    <property type="match status" value="1"/>
</dbReference>
<dbReference type="PANTHER" id="PTHR45726:SF3">
    <property type="entry name" value="LEUKOTRIENE A-4 HYDROLASE"/>
    <property type="match status" value="1"/>
</dbReference>
<dbReference type="EC" id="3.3.2.10" evidence="14"/>
<dbReference type="AlphaFoldDB" id="A0AAE0PN46"/>
<dbReference type="InterPro" id="IPR014782">
    <property type="entry name" value="Peptidase_M1_dom"/>
</dbReference>
<dbReference type="InterPro" id="IPR015211">
    <property type="entry name" value="Peptidase_M1_C"/>
</dbReference>
<dbReference type="GO" id="GO:0008270">
    <property type="term" value="F:zinc ion binding"/>
    <property type="evidence" value="ECO:0007669"/>
    <property type="project" value="InterPro"/>
</dbReference>
<evidence type="ECO:0000256" key="5">
    <source>
        <dbReference type="ARBA" id="ARBA00022670"/>
    </source>
</evidence>
<dbReference type="Pfam" id="PF17900">
    <property type="entry name" value="Peptidase_M1_N"/>
    <property type="match status" value="1"/>
</dbReference>
<keyword evidence="7 14" id="KW-0378">Hydrolase</keyword>
<dbReference type="SUPFAM" id="SSF55486">
    <property type="entry name" value="Metalloproteases ('zincins'), catalytic domain"/>
    <property type="match status" value="1"/>
</dbReference>
<dbReference type="GO" id="GO:0005829">
    <property type="term" value="C:cytosol"/>
    <property type="evidence" value="ECO:0007669"/>
    <property type="project" value="TreeGrafter"/>
</dbReference>
<dbReference type="GO" id="GO:0006508">
    <property type="term" value="P:proteolysis"/>
    <property type="evidence" value="ECO:0007669"/>
    <property type="project" value="UniProtKB-KW"/>
</dbReference>
<comment type="similarity">
    <text evidence="3 14">Belongs to the peptidase M1 family.</text>
</comment>
<feature type="active site" description="Proton acceptor" evidence="11">
    <location>
        <position position="355"/>
    </location>
</feature>
<evidence type="ECO:0000256" key="12">
    <source>
        <dbReference type="PIRSR" id="PIRSR612777-2"/>
    </source>
</evidence>
<evidence type="ECO:0000256" key="2">
    <source>
        <dbReference type="ARBA" id="ARBA00004496"/>
    </source>
</evidence>
<dbReference type="InterPro" id="IPR049980">
    <property type="entry name" value="LTA4H_cat"/>
</dbReference>
<feature type="binding site" evidence="12">
    <location>
        <begin position="195"/>
        <end position="197"/>
    </location>
    <ligand>
        <name>a peptide</name>
        <dbReference type="ChEBI" id="CHEBI:60466"/>
    </ligand>
</feature>
<dbReference type="Pfam" id="PF09127">
    <property type="entry name" value="Leuk-A4-hydro_C"/>
    <property type="match status" value="1"/>
</dbReference>
<keyword evidence="6 13" id="KW-0479">Metal-binding</keyword>
<sequence>MWGRGLLRGAKFAQQLSSPSPSSSPSSRSLFSVAAASSPSPNLLSSQFQRGRWFGSSTANMAPVRDPNTLSNYDAWRTRHTTANLKIDFTDKCLRGSVIIELESQTDKASKEIILDSSYVAVNSIKLNSAPSTWEIKARTEPNGSPVHIAVPEGAAKGEVVKVEIELATTDKCTALQWLTPAQTSNKAAPFMFSQCQAIHARSLFPCQDTPDVKSTYDFNITSPYVVVASGVPLPEETKDLGEEKVYKFQQKVPIPSYLFALSSGDIASAPVGKRSCVCTGPNELKESQWELEGDMDKFLEAAEKIVFPYRWGEYNVLVLPPSFPYGGMENPIFTFATPTIISGDKQNIDVIAHELAHSWSGNLVTSCSWEHFWLNEGWTMYLERRILASIHGGDAHFDFSAIRGWKALEEAIKEYGEDHEFTKLCISHKGIDPDDAFSTVPYEKGFHFVWSLDRLVGRQNFDKFIPYYFGKWSNKSLDSYEFKDTFLEFFGAPEYSDLKDKIASIDWEGRFHSTGLPPKPEFDTSLADVCYELAEKWKSKDFTPSPSDVSSWTGNQVLVFLNAVQDFEEALTVEQCQALGKAYGLSESKNAELKAAYYHIAMRSKDTSAYQGVADLLGEVGRMKFVRPLFRGLNKVDRELALETFEKNREFYHPICRQMVEKDLGVAEASK</sequence>
<dbReference type="InterPro" id="IPR027268">
    <property type="entry name" value="Peptidase_M4/M1_CTD_sf"/>
</dbReference>
<keyword evidence="17" id="KW-1185">Reference proteome</keyword>
<keyword evidence="5 14" id="KW-0645">Protease</keyword>
<dbReference type="Proteomes" id="UP001281003">
    <property type="component" value="Unassembled WGS sequence"/>
</dbReference>
<organism evidence="16 17">
    <name type="scientific">Sordaria brevicollis</name>
    <dbReference type="NCBI Taxonomy" id="83679"/>
    <lineage>
        <taxon>Eukaryota</taxon>
        <taxon>Fungi</taxon>
        <taxon>Dikarya</taxon>
        <taxon>Ascomycota</taxon>
        <taxon>Pezizomycotina</taxon>
        <taxon>Sordariomycetes</taxon>
        <taxon>Sordariomycetidae</taxon>
        <taxon>Sordariales</taxon>
        <taxon>Sordariaceae</taxon>
        <taxon>Sordaria</taxon>
    </lineage>
</organism>
<dbReference type="FunFam" id="1.10.390.10:FF:000009">
    <property type="entry name" value="Leukotriene A(4) hydrolase"/>
    <property type="match status" value="1"/>
</dbReference>
<keyword evidence="4 14" id="KW-0963">Cytoplasm</keyword>
<feature type="active site" description="Proton donor" evidence="11">
    <location>
        <position position="443"/>
    </location>
</feature>
<keyword evidence="9 14" id="KW-0482">Metalloprotease</keyword>
<dbReference type="InterPro" id="IPR045357">
    <property type="entry name" value="Aminopeptidase_N-like_N"/>
</dbReference>
<keyword evidence="8 13" id="KW-0862">Zinc</keyword>
<reference evidence="16" key="2">
    <citation type="submission" date="2023-07" db="EMBL/GenBank/DDBJ databases">
        <authorList>
            <consortium name="Lawrence Berkeley National Laboratory"/>
            <person name="Haridas S."/>
            <person name="Hensen N."/>
            <person name="Bonometti L."/>
            <person name="Westerberg I."/>
            <person name="Brannstrom I.O."/>
            <person name="Guillou S."/>
            <person name="Cros-Aarteil S."/>
            <person name="Calhoun S."/>
            <person name="Kuo A."/>
            <person name="Mondo S."/>
            <person name="Pangilinan J."/>
            <person name="Riley R."/>
            <person name="LaButti K."/>
            <person name="Andreopoulos B."/>
            <person name="Lipzen A."/>
            <person name="Chen C."/>
            <person name="Yanf M."/>
            <person name="Daum C."/>
            <person name="Ng V."/>
            <person name="Clum A."/>
            <person name="Steindorff A."/>
            <person name="Ohm R."/>
            <person name="Martin F."/>
            <person name="Silar P."/>
            <person name="Natvig D."/>
            <person name="Lalanne C."/>
            <person name="Gautier V."/>
            <person name="Ament-velasquez S.L."/>
            <person name="Kruys A."/>
            <person name="Hutchinson M.I."/>
            <person name="Powell A.J."/>
            <person name="Barry K."/>
            <person name="Miller A.N."/>
            <person name="Grigoriev I.V."/>
            <person name="Debuchy R."/>
            <person name="Gladieux P."/>
            <person name="Thoren M.H."/>
            <person name="Johannesson H."/>
        </authorList>
    </citation>
    <scope>NUCLEOTIDE SEQUENCE</scope>
    <source>
        <strain evidence="16">FGSC 1904</strain>
    </source>
</reference>
<dbReference type="NCBIfam" id="TIGR02411">
    <property type="entry name" value="leuko_A4_hydro"/>
    <property type="match status" value="1"/>
</dbReference>
<evidence type="ECO:0000256" key="14">
    <source>
        <dbReference type="RuleBase" id="RU361141"/>
    </source>
</evidence>
<comment type="subcellular location">
    <subcellularLocation>
        <location evidence="2 14">Cytoplasm</location>
    </subcellularLocation>
    <subcellularLocation>
        <location evidence="1">Nucleus</location>
    </subcellularLocation>
</comment>
<dbReference type="FunFam" id="3.30.2010.30:FF:000001">
    <property type="entry name" value="Leukotriene A(4) hydrolase"/>
    <property type="match status" value="1"/>
</dbReference>
<evidence type="ECO:0000313" key="16">
    <source>
        <dbReference type="EMBL" id="KAK3402934.1"/>
    </source>
</evidence>
<evidence type="ECO:0000256" key="10">
    <source>
        <dbReference type="ARBA" id="ARBA00023242"/>
    </source>
</evidence>
<evidence type="ECO:0000313" key="17">
    <source>
        <dbReference type="Proteomes" id="UP001281003"/>
    </source>
</evidence>